<reference evidence="2" key="1">
    <citation type="submission" date="2016-11" db="EMBL/GenBank/DDBJ databases">
        <title>Dehalogenimonas formicexedens sp. nov., a chlorinated alkane respiring bacterium isolated from contaminated groundwater.</title>
        <authorList>
            <person name="Key T.A."/>
            <person name="Bowman K.S."/>
            <person name="Lee I."/>
            <person name="Chun J."/>
            <person name="Albuquerque L."/>
            <person name="da Costa M.S."/>
            <person name="Rainey F.A."/>
            <person name="Moe W.M."/>
        </authorList>
    </citation>
    <scope>NUCLEOTIDE SEQUENCE [LARGE SCALE GENOMIC DNA]</scope>
    <source>
        <strain evidence="2">NSZ-14</strain>
    </source>
</reference>
<dbReference type="AlphaFoldDB" id="A0A1P8F5W7"/>
<proteinExistence type="predicted"/>
<dbReference type="KEGG" id="dfo:Dform_00516"/>
<sequence length="169" mass="18963">MVLDTDLLSSFAWVNRADILCAMFSKNMVVPEEVLVELQRIQHIFEKIQKCVSDGHMGTVEFITGSPEATEYFLLVDSGIYGSGEAACMAYLKHHPGTMGSNNLADVFNYCQQNTRRLITTCDILLEACRISFITRATANSIWEGMIRKRRRLPSSTFDGYLALKGIVL</sequence>
<dbReference type="STRING" id="1839801.Dform_00516"/>
<evidence type="ECO:0000313" key="1">
    <source>
        <dbReference type="EMBL" id="APV43871.1"/>
    </source>
</evidence>
<evidence type="ECO:0008006" key="3">
    <source>
        <dbReference type="Google" id="ProtNLM"/>
    </source>
</evidence>
<dbReference type="EMBL" id="CP018258">
    <property type="protein sequence ID" value="APV43871.1"/>
    <property type="molecule type" value="Genomic_DNA"/>
</dbReference>
<protein>
    <recommendedName>
        <fullName evidence="3">Nucleic acid-binding protein, contains PIN domain</fullName>
    </recommendedName>
</protein>
<name>A0A1P8F5W7_9CHLR</name>
<accession>A0A1P8F5W7</accession>
<keyword evidence="2" id="KW-1185">Reference proteome</keyword>
<evidence type="ECO:0000313" key="2">
    <source>
        <dbReference type="Proteomes" id="UP000185934"/>
    </source>
</evidence>
<dbReference type="Proteomes" id="UP000185934">
    <property type="component" value="Chromosome"/>
</dbReference>
<organism evidence="1 2">
    <name type="scientific">Dehalogenimonas formicexedens</name>
    <dbReference type="NCBI Taxonomy" id="1839801"/>
    <lineage>
        <taxon>Bacteria</taxon>
        <taxon>Bacillati</taxon>
        <taxon>Chloroflexota</taxon>
        <taxon>Dehalococcoidia</taxon>
        <taxon>Dehalococcoidales</taxon>
        <taxon>Dehalococcoidaceae</taxon>
        <taxon>Dehalogenimonas</taxon>
    </lineage>
</organism>
<gene>
    <name evidence="1" type="ORF">Dform_00516</name>
</gene>